<dbReference type="InterPro" id="IPR036034">
    <property type="entry name" value="PDZ_sf"/>
</dbReference>
<dbReference type="Pfam" id="PF00595">
    <property type="entry name" value="PDZ"/>
    <property type="match status" value="1"/>
</dbReference>
<feature type="region of interest" description="Disordered" evidence="1">
    <location>
        <begin position="24"/>
        <end position="83"/>
    </location>
</feature>
<dbReference type="PANTHER" id="PTHR47389:SF5">
    <property type="entry name" value="OS09G0436700 PROTEIN"/>
    <property type="match status" value="1"/>
</dbReference>
<dbReference type="PANTHER" id="PTHR47389">
    <property type="entry name" value="OS09G0436400 PROTEIN"/>
    <property type="match status" value="1"/>
</dbReference>
<evidence type="ECO:0000256" key="1">
    <source>
        <dbReference type="SAM" id="MobiDB-lite"/>
    </source>
</evidence>
<dbReference type="InterPro" id="IPR009003">
    <property type="entry name" value="Peptidase_S1_PA"/>
</dbReference>
<dbReference type="EnsemblPlants" id="EMT00531">
    <property type="protein sequence ID" value="EMT00531"/>
    <property type="gene ID" value="F775_03887"/>
</dbReference>
<protein>
    <submittedName>
        <fullName evidence="3">Putative serine protease do-like protein</fullName>
    </submittedName>
</protein>
<dbReference type="Gene3D" id="2.30.42.10">
    <property type="match status" value="1"/>
</dbReference>
<evidence type="ECO:0000313" key="3">
    <source>
        <dbReference type="EnsemblPlants" id="EMT00531"/>
    </source>
</evidence>
<feature type="compositionally biased region" description="Basic and acidic residues" evidence="1">
    <location>
        <begin position="41"/>
        <end position="50"/>
    </location>
</feature>
<organism evidence="3">
    <name type="scientific">Aegilops tauschii</name>
    <name type="common">Tausch's goatgrass</name>
    <name type="synonym">Aegilops squarrosa</name>
    <dbReference type="NCBI Taxonomy" id="37682"/>
    <lineage>
        <taxon>Eukaryota</taxon>
        <taxon>Viridiplantae</taxon>
        <taxon>Streptophyta</taxon>
        <taxon>Embryophyta</taxon>
        <taxon>Tracheophyta</taxon>
        <taxon>Spermatophyta</taxon>
        <taxon>Magnoliopsida</taxon>
        <taxon>Liliopsida</taxon>
        <taxon>Poales</taxon>
        <taxon>Poaceae</taxon>
        <taxon>BOP clade</taxon>
        <taxon>Pooideae</taxon>
        <taxon>Triticodae</taxon>
        <taxon>Triticeae</taxon>
        <taxon>Triticinae</taxon>
        <taxon>Aegilops</taxon>
    </lineage>
</organism>
<reference evidence="3" key="1">
    <citation type="submission" date="2015-06" db="UniProtKB">
        <authorList>
            <consortium name="EnsemblPlants"/>
        </authorList>
    </citation>
    <scope>IDENTIFICATION</scope>
</reference>
<dbReference type="AlphaFoldDB" id="N1QPU5"/>
<feature type="compositionally biased region" description="Acidic residues" evidence="1">
    <location>
        <begin position="62"/>
        <end position="73"/>
    </location>
</feature>
<dbReference type="Pfam" id="PF13365">
    <property type="entry name" value="Trypsin_2"/>
    <property type="match status" value="1"/>
</dbReference>
<dbReference type="SUPFAM" id="SSF50494">
    <property type="entry name" value="Trypsin-like serine proteases"/>
    <property type="match status" value="1"/>
</dbReference>
<dbReference type="SUPFAM" id="SSF50156">
    <property type="entry name" value="PDZ domain-like"/>
    <property type="match status" value="1"/>
</dbReference>
<dbReference type="InterPro" id="IPR001478">
    <property type="entry name" value="PDZ"/>
</dbReference>
<proteinExistence type="predicted"/>
<dbReference type="ExpressionAtlas" id="N1QPU5">
    <property type="expression patterns" value="baseline"/>
</dbReference>
<feature type="domain" description="PDZ" evidence="2">
    <location>
        <begin position="394"/>
        <end position="436"/>
    </location>
</feature>
<name>N1QPU5_AEGTA</name>
<dbReference type="Gene3D" id="2.40.10.120">
    <property type="match status" value="1"/>
</dbReference>
<evidence type="ECO:0000259" key="2">
    <source>
        <dbReference type="Pfam" id="PF00595"/>
    </source>
</evidence>
<sequence>MTIVAEAAYCKLLTMAADTAVTGSLEQSKMTHGGDDVEGQEEIRERETKRMKTNPASVEAAASDDDDGDEELEISSPLCEPYIPDELKDPYRYPGVSAAYDVAEAEFSEKQGRLDNLPTRQYFDWPVLRVRDPGRKAALSAARSLLRLSSSLVAGAFGRSMIDSGDASGTGIVLTSANLIRANKPLAKDHRGRKDRYEYHPGAQVTVHLLDDTTAEGRLLYHQEHYDIALFKVEVDHRVQLASFADTVDDGQEVLRLGRKEDFNLKITRGVVDFRNPELDEGHHYMYFSRDNKYVENDERHGKNVWMARGKGPYIRPKCDDGGDPVIDIAGKVVGMTNRCGSWYFVPSSILNGCIDLWRNFGCIPWPLLGLQFEAIKFLDPTHAEYIWRKLNIDDGLVVEEVSTASHAEEVGIRVGDIIQYINGERISTTTELENKLLSICRGNFDRGTDINAKVDVSVRVFHTANRLWRTQHLTINVSGHREVVERAYYPITNGEEVFAQVKLMESTKLGGKQFMVDVACD</sequence>
<accession>N1QPU5</accession>